<dbReference type="VEuPathDB" id="FungiDB:RhiirFUN_022339"/>
<sequence>MVDNNIGHLVKRVDDLWVSFQLRSRVHSIEIELKSVGDVFVLSVSASIYALSGITAGCSEDETNAFAQCRLHTSSKDGWRSKIRGKCKVANTSTPLTEMDFHGIIDKADRIFSILSASRLSSQYSSTTLSTTFTFSSSGRKGEKKNFINNHKILIDWRLAIGDNQSIKPPNI</sequence>
<name>U9UNM3_RHIID</name>
<dbReference type="HOGENOM" id="CLU_1556071_0_0_1"/>
<proteinExistence type="predicted"/>
<accession>U9UNM3</accession>
<gene>
    <name evidence="1" type="ORF">GLOINDRAFT_2044</name>
</gene>
<organism evidence="1">
    <name type="scientific">Rhizophagus irregularis (strain DAOM 181602 / DAOM 197198 / MUCL 43194)</name>
    <name type="common">Arbuscular mycorrhizal fungus</name>
    <name type="synonym">Glomus intraradices</name>
    <dbReference type="NCBI Taxonomy" id="747089"/>
    <lineage>
        <taxon>Eukaryota</taxon>
        <taxon>Fungi</taxon>
        <taxon>Fungi incertae sedis</taxon>
        <taxon>Mucoromycota</taxon>
        <taxon>Glomeromycotina</taxon>
        <taxon>Glomeromycetes</taxon>
        <taxon>Glomerales</taxon>
        <taxon>Glomeraceae</taxon>
        <taxon>Rhizophagus</taxon>
    </lineage>
</organism>
<protein>
    <submittedName>
        <fullName evidence="1">Uncharacterized protein</fullName>
    </submittedName>
</protein>
<reference evidence="1" key="1">
    <citation type="submission" date="2013-07" db="EMBL/GenBank/DDBJ databases">
        <title>The genome of an arbuscular mycorrhizal fungus provides insights into the evolution of the oldest plant symbiosis.</title>
        <authorList>
            <consortium name="DOE Joint Genome Institute"/>
            <person name="Tisserant E."/>
            <person name="Malbreil M."/>
            <person name="Kuo A."/>
            <person name="Kohler A."/>
            <person name="Symeonidi A."/>
            <person name="Balestrini R."/>
            <person name="Charron P."/>
            <person name="Duensing N."/>
            <person name="Frei-dit-Frey N."/>
            <person name="Gianinazzi-Pearson V."/>
            <person name="Gilbert B."/>
            <person name="Handa Y."/>
            <person name="Hijri M."/>
            <person name="Kaul R."/>
            <person name="Kawaguchi M."/>
            <person name="Krajinski F."/>
            <person name="Lammers P."/>
            <person name="Lapierre D."/>
            <person name="Masclaux F.G."/>
            <person name="Murat C."/>
            <person name="Morin E."/>
            <person name="Ndikumana S."/>
            <person name="Pagni M."/>
            <person name="Petitpierre D."/>
            <person name="Requena N."/>
            <person name="Rosikiewicz P."/>
            <person name="Riley R."/>
            <person name="Saito K."/>
            <person name="San Clemente H."/>
            <person name="Shapiro H."/>
            <person name="van Tuinen D."/>
            <person name="Becard G."/>
            <person name="Bonfante P."/>
            <person name="Paszkowski U."/>
            <person name="Shachar-Hill Y."/>
            <person name="Young J.P."/>
            <person name="Sanders I.R."/>
            <person name="Henrissat B."/>
            <person name="Rensing S.A."/>
            <person name="Grigoriev I.V."/>
            <person name="Corradi N."/>
            <person name="Roux C."/>
            <person name="Martin F."/>
        </authorList>
    </citation>
    <scope>NUCLEOTIDE SEQUENCE</scope>
    <source>
        <strain evidence="1">DAOM 197198</strain>
    </source>
</reference>
<dbReference type="EMBL" id="KI277619">
    <property type="protein sequence ID" value="ESA20143.1"/>
    <property type="molecule type" value="Genomic_DNA"/>
</dbReference>
<evidence type="ECO:0000313" key="1">
    <source>
        <dbReference type="EMBL" id="ESA20143.1"/>
    </source>
</evidence>
<dbReference type="AlphaFoldDB" id="U9UNM3"/>